<feature type="signal peptide" evidence="1">
    <location>
        <begin position="1"/>
        <end position="20"/>
    </location>
</feature>
<dbReference type="EMBL" id="CP002530">
    <property type="protein sequence ID" value="ADY36839.1"/>
    <property type="molecule type" value="Genomic_DNA"/>
</dbReference>
<evidence type="ECO:0000313" key="3">
    <source>
        <dbReference type="Proteomes" id="UP000007486"/>
    </source>
</evidence>
<dbReference type="KEGG" id="bsa:Bacsa_2290"/>
<protein>
    <recommendedName>
        <fullName evidence="4">Lipoprotein</fullName>
    </recommendedName>
</protein>
<proteinExistence type="predicted"/>
<accession>F0R6F1</accession>
<feature type="chain" id="PRO_5003257482" description="Lipoprotein" evidence="1">
    <location>
        <begin position="21"/>
        <end position="140"/>
    </location>
</feature>
<evidence type="ECO:0008006" key="4">
    <source>
        <dbReference type="Google" id="ProtNLM"/>
    </source>
</evidence>
<dbReference type="HOGENOM" id="CLU_1831139_0_0_10"/>
<evidence type="ECO:0000256" key="1">
    <source>
        <dbReference type="SAM" id="SignalP"/>
    </source>
</evidence>
<dbReference type="RefSeq" id="WP_013618266.1">
    <property type="nucleotide sequence ID" value="NC_015164.1"/>
</dbReference>
<dbReference type="STRING" id="667015.Bacsa_2290"/>
<keyword evidence="3" id="KW-1185">Reference proteome</keyword>
<organism evidence="2 3">
    <name type="scientific">Phocaeicola salanitronis (strain DSM 18170 / JCM 13657 / CCUG 60908 / BL78)</name>
    <name type="common">Bacteroides salanitronis</name>
    <dbReference type="NCBI Taxonomy" id="667015"/>
    <lineage>
        <taxon>Bacteria</taxon>
        <taxon>Pseudomonadati</taxon>
        <taxon>Bacteroidota</taxon>
        <taxon>Bacteroidia</taxon>
        <taxon>Bacteroidales</taxon>
        <taxon>Bacteroidaceae</taxon>
        <taxon>Phocaeicola</taxon>
    </lineage>
</organism>
<evidence type="ECO:0000313" key="2">
    <source>
        <dbReference type="EMBL" id="ADY36839.1"/>
    </source>
</evidence>
<reference evidence="2 3" key="1">
    <citation type="journal article" date="2011" name="Stand. Genomic Sci.">
        <title>Complete genome sequence of Bacteroides salanitronis type strain (BL78).</title>
        <authorList>
            <person name="Gronow S."/>
            <person name="Held B."/>
            <person name="Lucas S."/>
            <person name="Lapidus A."/>
            <person name="Del Rio T.G."/>
            <person name="Nolan M."/>
            <person name="Tice H."/>
            <person name="Deshpande S."/>
            <person name="Cheng J.F."/>
            <person name="Pitluck S."/>
            <person name="Liolios K."/>
            <person name="Pagani I."/>
            <person name="Ivanova N."/>
            <person name="Mavromatis K."/>
            <person name="Pati A."/>
            <person name="Tapia R."/>
            <person name="Han C."/>
            <person name="Goodwin L."/>
            <person name="Chen A."/>
            <person name="Palaniappan K."/>
            <person name="Land M."/>
            <person name="Hauser L."/>
            <person name="Chang Y.J."/>
            <person name="Jeffries C.D."/>
            <person name="Brambilla E.M."/>
            <person name="Rohde M."/>
            <person name="Goker M."/>
            <person name="Detter J.C."/>
            <person name="Woyke T."/>
            <person name="Bristow J."/>
            <person name="Markowitz V."/>
            <person name="Hugenholtz P."/>
            <person name="Kyrpides N.C."/>
            <person name="Klenk H.P."/>
            <person name="Eisen J.A."/>
        </authorList>
    </citation>
    <scope>NUCLEOTIDE SEQUENCE [LARGE SCALE GENOMIC DNA]</scope>
    <source>
        <strain evidence="2 3">DSM 18170</strain>
    </source>
</reference>
<gene>
    <name evidence="2" type="ordered locus">Bacsa_2290</name>
</gene>
<keyword evidence="1" id="KW-0732">Signal</keyword>
<name>F0R6F1_PHOSB</name>
<sequence>MKYVYYFFIIASLFSLVSCSDNESEYEPIYSPVGNTYESQGLSLFFESADSVQFQCLYPWDKDIKGKAAYKQNGALLCIESPFGYGIRPTPEDLTIPYFYEFWGIVKADRLENVSCFFIGPHEQLQYMDYDGTFYLIRDK</sequence>
<dbReference type="Proteomes" id="UP000007486">
    <property type="component" value="Chromosome"/>
</dbReference>
<dbReference type="AlphaFoldDB" id="F0R6F1"/>
<dbReference type="PROSITE" id="PS51257">
    <property type="entry name" value="PROKAR_LIPOPROTEIN"/>
    <property type="match status" value="1"/>
</dbReference>